<dbReference type="GO" id="GO:0016854">
    <property type="term" value="F:racemase and epimerase activity"/>
    <property type="evidence" value="ECO:0007669"/>
    <property type="project" value="UniProtKB-ARBA"/>
</dbReference>
<dbReference type="Proteomes" id="UP000220527">
    <property type="component" value="Unassembled WGS sequence"/>
</dbReference>
<dbReference type="SFLD" id="SFLDF00009">
    <property type="entry name" value="o-succinylbenzoate_synthase"/>
    <property type="match status" value="1"/>
</dbReference>
<dbReference type="SUPFAM" id="SSF54826">
    <property type="entry name" value="Enolase N-terminal domain-like"/>
    <property type="match status" value="1"/>
</dbReference>
<comment type="caution">
    <text evidence="9">The sequence shown here is derived from an EMBL/GenBank/DDBJ whole genome shotgun (WGS) entry which is preliminary data.</text>
</comment>
<dbReference type="SFLD" id="SFLDG00180">
    <property type="entry name" value="muconate_cycloisomerase"/>
    <property type="match status" value="1"/>
</dbReference>
<evidence type="ECO:0000256" key="5">
    <source>
        <dbReference type="ARBA" id="ARBA00029491"/>
    </source>
</evidence>
<evidence type="ECO:0000313" key="9">
    <source>
        <dbReference type="EMBL" id="PDW04357.1"/>
    </source>
</evidence>
<protein>
    <recommendedName>
        <fullName evidence="5 6">o-succinylbenzoate synthase</fullName>
        <ecNumber evidence="5 6">4.2.1.113</ecNumber>
    </recommendedName>
</protein>
<dbReference type="Gene3D" id="3.20.20.120">
    <property type="entry name" value="Enolase-like C-terminal domain"/>
    <property type="match status" value="1"/>
</dbReference>
<evidence type="ECO:0000313" key="10">
    <source>
        <dbReference type="Proteomes" id="UP000220527"/>
    </source>
</evidence>
<feature type="region of interest" description="Disordered" evidence="7">
    <location>
        <begin position="368"/>
        <end position="390"/>
    </location>
</feature>
<dbReference type="InterPro" id="IPR010197">
    <property type="entry name" value="OSBS/NAAAR"/>
</dbReference>
<keyword evidence="10" id="KW-1185">Reference proteome</keyword>
<evidence type="ECO:0000256" key="7">
    <source>
        <dbReference type="SAM" id="MobiDB-lite"/>
    </source>
</evidence>
<keyword evidence="2" id="KW-0479">Metal-binding</keyword>
<dbReference type="Pfam" id="PF02746">
    <property type="entry name" value="MR_MLE_N"/>
    <property type="match status" value="1"/>
</dbReference>
<dbReference type="InterPro" id="IPR013342">
    <property type="entry name" value="Mandelate_racemase_C"/>
</dbReference>
<dbReference type="GO" id="GO:0046872">
    <property type="term" value="F:metal ion binding"/>
    <property type="evidence" value="ECO:0007669"/>
    <property type="project" value="UniProtKB-KW"/>
</dbReference>
<dbReference type="EC" id="4.2.1.113" evidence="5 6"/>
<dbReference type="NCBIfam" id="TIGR01928">
    <property type="entry name" value="menC_lowGC_arch"/>
    <property type="match status" value="1"/>
</dbReference>
<dbReference type="PANTHER" id="PTHR48073">
    <property type="entry name" value="O-SUCCINYLBENZOATE SYNTHASE-RELATED"/>
    <property type="match status" value="1"/>
</dbReference>
<dbReference type="UniPathway" id="UPA00079"/>
<dbReference type="OrthoDB" id="9774531at2"/>
<dbReference type="InterPro" id="IPR029065">
    <property type="entry name" value="Enolase_C-like"/>
</dbReference>
<keyword evidence="3" id="KW-0460">Magnesium</keyword>
<evidence type="ECO:0000256" key="2">
    <source>
        <dbReference type="ARBA" id="ARBA00022723"/>
    </source>
</evidence>
<dbReference type="SUPFAM" id="SSF51604">
    <property type="entry name" value="Enolase C-terminal domain-like"/>
    <property type="match status" value="1"/>
</dbReference>
<dbReference type="RefSeq" id="WP_097642835.1">
    <property type="nucleotide sequence ID" value="NZ_NQWI01000011.1"/>
</dbReference>
<comment type="cofactor">
    <cofactor evidence="1">
        <name>a divalent metal cation</name>
        <dbReference type="ChEBI" id="CHEBI:60240"/>
    </cofactor>
</comment>
<dbReference type="PANTHER" id="PTHR48073:SF5">
    <property type="entry name" value="O-SUCCINYLBENZOATE SYNTHASE"/>
    <property type="match status" value="1"/>
</dbReference>
<dbReference type="Gene3D" id="3.30.390.10">
    <property type="entry name" value="Enolase-like, N-terminal domain"/>
    <property type="match status" value="1"/>
</dbReference>
<dbReference type="EMBL" id="NQWI01000011">
    <property type="protein sequence ID" value="PDW04357.1"/>
    <property type="molecule type" value="Genomic_DNA"/>
</dbReference>
<dbReference type="CDD" id="cd03317">
    <property type="entry name" value="NAAAR"/>
    <property type="match status" value="1"/>
</dbReference>
<name>A0A2A6RMU3_9CHLR</name>
<dbReference type="UniPathway" id="UPA01057">
    <property type="reaction ID" value="UER00165"/>
</dbReference>
<dbReference type="Pfam" id="PF13378">
    <property type="entry name" value="MR_MLE_C"/>
    <property type="match status" value="1"/>
</dbReference>
<sequence>MHIQSVELRKIELPFITPFETSGWREVANHAIIVRVQAEGYEGWGEAPVSSGPWYNEETQATAWVMACEHLAPMLLAHELTGPEDVATLYAHVRGNRMAKAGFEFAVWDLFGRIQGQSLSTMLGGTRQRVEVGVSVGVQPDLDTLLQVVDGYIQAGYQRVKLKIKPGWDLEPTRLVRETWPDLRLQVDANSIYTLADASHLAHLDAYDLLLIEQPLAHDDIVDHAKLQRQINTPICLDESIVSPEHARWAVELRACGVINIKPSRVGGLHAARQIHDLAATAGMPVWCGGMLETGIGRAVNVALASLPNFSLPGDISASERYFARDLVQTPFRLNPDSTLAVLDRPGSGIEVDIALLEQVTREKVILKREKEQSSRDIHHRGTEGIERGH</sequence>
<dbReference type="SMART" id="SM00922">
    <property type="entry name" value="MR_MLE"/>
    <property type="match status" value="1"/>
</dbReference>
<dbReference type="SFLD" id="SFLDS00001">
    <property type="entry name" value="Enolase"/>
    <property type="match status" value="1"/>
</dbReference>
<organism evidence="9 10">
    <name type="scientific">Candidatus Viridilinea mediisalina</name>
    <dbReference type="NCBI Taxonomy" id="2024553"/>
    <lineage>
        <taxon>Bacteria</taxon>
        <taxon>Bacillati</taxon>
        <taxon>Chloroflexota</taxon>
        <taxon>Chloroflexia</taxon>
        <taxon>Chloroflexales</taxon>
        <taxon>Chloroflexineae</taxon>
        <taxon>Oscillochloridaceae</taxon>
        <taxon>Candidatus Viridilinea</taxon>
    </lineage>
</organism>
<dbReference type="GO" id="GO:0009234">
    <property type="term" value="P:menaquinone biosynthetic process"/>
    <property type="evidence" value="ECO:0007669"/>
    <property type="project" value="UniProtKB-UniRule"/>
</dbReference>
<evidence type="ECO:0000256" key="1">
    <source>
        <dbReference type="ARBA" id="ARBA00001968"/>
    </source>
</evidence>
<evidence type="ECO:0000256" key="3">
    <source>
        <dbReference type="ARBA" id="ARBA00022842"/>
    </source>
</evidence>
<feature type="domain" description="Mandelate racemase/muconate lactonizing enzyme C-terminal" evidence="8">
    <location>
        <begin position="142"/>
        <end position="234"/>
    </location>
</feature>
<reference evidence="10" key="1">
    <citation type="submission" date="2017-08" db="EMBL/GenBank/DDBJ databases">
        <authorList>
            <person name="Grouzdev D.S."/>
            <person name="Gaisin V.A."/>
            <person name="Rysina M.S."/>
            <person name="Gorlenko V.M."/>
        </authorList>
    </citation>
    <scope>NUCLEOTIDE SEQUENCE [LARGE SCALE GENOMIC DNA]</scope>
    <source>
        <strain evidence="10">Kir15-3F</strain>
    </source>
</reference>
<evidence type="ECO:0000259" key="8">
    <source>
        <dbReference type="SMART" id="SM00922"/>
    </source>
</evidence>
<dbReference type="InterPro" id="IPR029017">
    <property type="entry name" value="Enolase-like_N"/>
</dbReference>
<dbReference type="AlphaFoldDB" id="A0A2A6RMU3"/>
<evidence type="ECO:0000256" key="4">
    <source>
        <dbReference type="ARBA" id="ARBA00023239"/>
    </source>
</evidence>
<proteinExistence type="predicted"/>
<evidence type="ECO:0000256" key="6">
    <source>
        <dbReference type="NCBIfam" id="TIGR01928"/>
    </source>
</evidence>
<keyword evidence="4" id="KW-0456">Lyase</keyword>
<dbReference type="InterPro" id="IPR013341">
    <property type="entry name" value="Mandelate_racemase_N_dom"/>
</dbReference>
<accession>A0A2A6RMU3</accession>
<dbReference type="InterPro" id="IPR036849">
    <property type="entry name" value="Enolase-like_C_sf"/>
</dbReference>
<dbReference type="GO" id="GO:0043748">
    <property type="term" value="F:O-succinylbenzoate synthase activity"/>
    <property type="evidence" value="ECO:0007669"/>
    <property type="project" value="UniProtKB-EC"/>
</dbReference>
<gene>
    <name evidence="9" type="primary">menC</name>
    <name evidence="9" type="ORF">CJ255_04180</name>
</gene>